<evidence type="ECO:0000313" key="6">
    <source>
        <dbReference type="Proteomes" id="UP000215335"/>
    </source>
</evidence>
<keyword evidence="4" id="KW-0687">Ribonucleoprotein</keyword>
<dbReference type="Pfam" id="PF07147">
    <property type="entry name" value="PDCD9"/>
    <property type="match status" value="1"/>
</dbReference>
<dbReference type="Proteomes" id="UP000215335">
    <property type="component" value="Unassembled WGS sequence"/>
</dbReference>
<accession>A0A232FDR0</accession>
<dbReference type="PANTHER" id="PTHR13014:SF3">
    <property type="entry name" value="LARGE RIBOSOMAL SUBUNIT PROTEIN ML65"/>
    <property type="match status" value="1"/>
</dbReference>
<dbReference type="InterPro" id="IPR039982">
    <property type="entry name" value="Ribosomal_mL65"/>
</dbReference>
<evidence type="ECO:0000256" key="4">
    <source>
        <dbReference type="ARBA" id="ARBA00023274"/>
    </source>
</evidence>
<feature type="non-terminal residue" evidence="5">
    <location>
        <position position="1"/>
    </location>
</feature>
<keyword evidence="6" id="KW-1185">Reference proteome</keyword>
<evidence type="ECO:0000256" key="3">
    <source>
        <dbReference type="ARBA" id="ARBA00023128"/>
    </source>
</evidence>
<dbReference type="GO" id="GO:0003735">
    <property type="term" value="F:structural constituent of ribosome"/>
    <property type="evidence" value="ECO:0007669"/>
    <property type="project" value="InterPro"/>
</dbReference>
<organism evidence="5 6">
    <name type="scientific">Trichomalopsis sarcophagae</name>
    <dbReference type="NCBI Taxonomy" id="543379"/>
    <lineage>
        <taxon>Eukaryota</taxon>
        <taxon>Metazoa</taxon>
        <taxon>Ecdysozoa</taxon>
        <taxon>Arthropoda</taxon>
        <taxon>Hexapoda</taxon>
        <taxon>Insecta</taxon>
        <taxon>Pterygota</taxon>
        <taxon>Neoptera</taxon>
        <taxon>Endopterygota</taxon>
        <taxon>Hymenoptera</taxon>
        <taxon>Apocrita</taxon>
        <taxon>Proctotrupomorpha</taxon>
        <taxon>Chalcidoidea</taxon>
        <taxon>Pteromalidae</taxon>
        <taxon>Pteromalinae</taxon>
        <taxon>Trichomalopsis</taxon>
    </lineage>
</organism>
<comment type="subcellular location">
    <subcellularLocation>
        <location evidence="1">Mitochondrion</location>
    </subcellularLocation>
</comment>
<dbReference type="InterPro" id="IPR010793">
    <property type="entry name" value="Ribosomal_mL37/mL65"/>
</dbReference>
<evidence type="ECO:0000256" key="1">
    <source>
        <dbReference type="ARBA" id="ARBA00004173"/>
    </source>
</evidence>
<evidence type="ECO:0000256" key="2">
    <source>
        <dbReference type="ARBA" id="ARBA00022980"/>
    </source>
</evidence>
<protein>
    <recommendedName>
        <fullName evidence="7">28S ribosomal protein S30, mitochondrial</fullName>
    </recommendedName>
</protein>
<dbReference type="OrthoDB" id="6041973at2759"/>
<proteinExistence type="predicted"/>
<gene>
    <name evidence="5" type="ORF">TSAR_013357</name>
</gene>
<dbReference type="EMBL" id="NNAY01000427">
    <property type="protein sequence ID" value="OXU28477.1"/>
    <property type="molecule type" value="Genomic_DNA"/>
</dbReference>
<evidence type="ECO:0008006" key="7">
    <source>
        <dbReference type="Google" id="ProtNLM"/>
    </source>
</evidence>
<dbReference type="GO" id="GO:0006412">
    <property type="term" value="P:translation"/>
    <property type="evidence" value="ECO:0007669"/>
    <property type="project" value="InterPro"/>
</dbReference>
<sequence>LCYLTSFKAVYGAACNFNRVVIKQNEFVCNHLEIFEQFEIFINVKMHCCKVNPRLLARFVPFIRRSQGSLSSPIASENIVETLVPPNFSEPAVVEEKSENPDVKYPPILDLSRTARKRRERAEWHDKIKYLGTVEEKIFELNMPRYYGWKVCKIEEGTIPYDPLPFAQYVTKTHMVNEPGLPDYYDSLLAPETLDATVQQIKGQIEDAIVFEYTCRKRDYQFKEDELEDKCFMDNVLAKDMSLQVNRILTTNLCQNYTHLLESQLDIGPRIEAFWVFGGFEVPIETIRGRSGQDFTKEFRDEPVNQKLQYYGTPILQLRHKLPLKEIVSIQESEDQSLEIPVETLDPRKQEYFHEHRHATIIPGFWPGDFGEFGLVSYHNRGYLATRPEQYSDDTDALKTQAIFGSFSWLYGQACYQGFSTFQDPTYPLLNQMIITNGQWWSFSTYQLNTTTMHVDAINENPRRNICWITEPLKLFDSIEDGKVQGLNEDVLKHLIKFYVNTPEVKKGVEMKPYLSEEEVIAGIEEPDRRKWLEEKYKHLASNRPRHRLPPEIYHWQKIYMLEHKTRPMDKKRDAWQFNPNVWKRRMDEHTPEYVPKFKRSHPKSKLEKWAPNFYPTIRKPIKSP</sequence>
<name>A0A232FDR0_9HYME</name>
<dbReference type="STRING" id="543379.A0A232FDR0"/>
<evidence type="ECO:0000313" key="5">
    <source>
        <dbReference type="EMBL" id="OXU28477.1"/>
    </source>
</evidence>
<keyword evidence="2" id="KW-0689">Ribosomal protein</keyword>
<comment type="caution">
    <text evidence="5">The sequence shown here is derived from an EMBL/GenBank/DDBJ whole genome shotgun (WGS) entry which is preliminary data.</text>
</comment>
<dbReference type="GO" id="GO:0005762">
    <property type="term" value="C:mitochondrial large ribosomal subunit"/>
    <property type="evidence" value="ECO:0007669"/>
    <property type="project" value="TreeGrafter"/>
</dbReference>
<dbReference type="PANTHER" id="PTHR13014">
    <property type="entry name" value="MITOCHONDRIAL 28S RIBOSOMAL PROTEIN S30/P52 PRO-APOTOTIC PROTEIN"/>
    <property type="match status" value="1"/>
</dbReference>
<dbReference type="AlphaFoldDB" id="A0A232FDR0"/>
<reference evidence="5 6" key="1">
    <citation type="journal article" date="2017" name="Curr. Biol.">
        <title>The Evolution of Venom by Co-option of Single-Copy Genes.</title>
        <authorList>
            <person name="Martinson E.O."/>
            <person name="Mrinalini"/>
            <person name="Kelkar Y.D."/>
            <person name="Chang C.H."/>
            <person name="Werren J.H."/>
        </authorList>
    </citation>
    <scope>NUCLEOTIDE SEQUENCE [LARGE SCALE GENOMIC DNA]</scope>
    <source>
        <strain evidence="5 6">Alberta</strain>
        <tissue evidence="5">Whole body</tissue>
    </source>
</reference>
<keyword evidence="3" id="KW-0496">Mitochondrion</keyword>